<name>R9AYL0_9GAMM</name>
<gene>
    <name evidence="3" type="ORF">I593_02150</name>
</gene>
<keyword evidence="1" id="KW-0175">Coiled coil</keyword>
<dbReference type="InterPro" id="IPR057700">
    <property type="entry name" value="DUF7940"/>
</dbReference>
<feature type="coiled-coil region" evidence="1">
    <location>
        <begin position="49"/>
        <end position="118"/>
    </location>
</feature>
<dbReference type="Proteomes" id="UP000016201">
    <property type="component" value="Unassembled WGS sequence"/>
</dbReference>
<evidence type="ECO:0000313" key="3">
    <source>
        <dbReference type="EMBL" id="EOR07263.1"/>
    </source>
</evidence>
<proteinExistence type="predicted"/>
<dbReference type="AlphaFoldDB" id="R9AYL0"/>
<comment type="caution">
    <text evidence="3">The sequence shown here is derived from an EMBL/GenBank/DDBJ whole genome shotgun (WGS) entry which is preliminary data.</text>
</comment>
<evidence type="ECO:0000256" key="2">
    <source>
        <dbReference type="SAM" id="Phobius"/>
    </source>
</evidence>
<dbReference type="PATRIC" id="fig|1120927.3.peg.2085"/>
<evidence type="ECO:0000256" key="1">
    <source>
        <dbReference type="SAM" id="Coils"/>
    </source>
</evidence>
<feature type="transmembrane region" description="Helical" evidence="2">
    <location>
        <begin position="172"/>
        <end position="190"/>
    </location>
</feature>
<keyword evidence="4" id="KW-1185">Reference proteome</keyword>
<sequence length="198" mass="23095">MTHKKSKIPHSLIQQRIEEGIKFKLEILGKADYRKGYEEGKKDLQALVNADESEKIQKLRLSISSLEGQLDQQAIEFSEKNRLLHDATKRNTEKNQKILELERQLEVLKNNFETFKKEQQSLAALGFVDKSFIVHNWRDSWKWLSNWCFGLVMFFAVTPLPPELLAVLPEHIRFYVIAWIAFCGMVGRYINQSTATKL</sequence>
<accession>R9AYL0</accession>
<dbReference type="OrthoDB" id="6713564at2"/>
<evidence type="ECO:0000313" key="4">
    <source>
        <dbReference type="Proteomes" id="UP000016201"/>
    </source>
</evidence>
<organism evidence="3 4">
    <name type="scientific">Acinetobacter tandoii DSM 14970 = CIP 107469</name>
    <dbReference type="NCBI Taxonomy" id="1120927"/>
    <lineage>
        <taxon>Bacteria</taxon>
        <taxon>Pseudomonadati</taxon>
        <taxon>Pseudomonadota</taxon>
        <taxon>Gammaproteobacteria</taxon>
        <taxon>Moraxellales</taxon>
        <taxon>Moraxellaceae</taxon>
        <taxon>Acinetobacter</taxon>
    </lineage>
</organism>
<dbReference type="Pfam" id="PF25612">
    <property type="entry name" value="DUF7940"/>
    <property type="match status" value="1"/>
</dbReference>
<dbReference type="eggNOG" id="ENOG502ZK01">
    <property type="taxonomic scope" value="Bacteria"/>
</dbReference>
<keyword evidence="2" id="KW-1133">Transmembrane helix</keyword>
<protein>
    <submittedName>
        <fullName evidence="3">Uncharacterized protein</fullName>
    </submittedName>
</protein>
<dbReference type="RefSeq" id="WP_016167202.1">
    <property type="nucleotide sequence ID" value="NZ_JHZG01000017.1"/>
</dbReference>
<reference evidence="3 4" key="1">
    <citation type="submission" date="2013-03" db="EMBL/GenBank/DDBJ databases">
        <title>The Genome Sequence of Acinetobacter tandoii CIP 107469.</title>
        <authorList>
            <consortium name="The Broad Institute Genome Sequencing Platform"/>
            <consortium name="The Broad Institute Genome Sequencing Center for Infectious Disease"/>
            <person name="Cerqueira G."/>
            <person name="Feldgarden M."/>
            <person name="Courvalin P."/>
            <person name="Perichon B."/>
            <person name="Grillot-Courvalin C."/>
            <person name="Clermont D."/>
            <person name="Rocha E."/>
            <person name="Yoon E.-J."/>
            <person name="Nemec A."/>
            <person name="Walker B."/>
            <person name="Young S.K."/>
            <person name="Zeng Q."/>
            <person name="Gargeya S."/>
            <person name="Fitzgerald M."/>
            <person name="Haas B."/>
            <person name="Abouelleil A."/>
            <person name="Alvarado L."/>
            <person name="Arachchi H.M."/>
            <person name="Berlin A.M."/>
            <person name="Chapman S.B."/>
            <person name="Dewar J."/>
            <person name="Goldberg J."/>
            <person name="Griggs A."/>
            <person name="Gujja S."/>
            <person name="Hansen M."/>
            <person name="Howarth C."/>
            <person name="Imamovic A."/>
            <person name="Larimer J."/>
            <person name="McCowan C."/>
            <person name="Murphy C."/>
            <person name="Neiman D."/>
            <person name="Pearson M."/>
            <person name="Priest M."/>
            <person name="Roberts A."/>
            <person name="Saif S."/>
            <person name="Shea T."/>
            <person name="Sisk P."/>
            <person name="Sykes S."/>
            <person name="Wortman J."/>
            <person name="Nusbaum C."/>
            <person name="Birren B."/>
        </authorList>
    </citation>
    <scope>NUCLEOTIDE SEQUENCE [LARGE SCALE GENOMIC DNA]</scope>
    <source>
        <strain evidence="3 4">CIP 107469</strain>
    </source>
</reference>
<keyword evidence="2" id="KW-0812">Transmembrane</keyword>
<dbReference type="EMBL" id="AQFM01000037">
    <property type="protein sequence ID" value="EOR07263.1"/>
    <property type="molecule type" value="Genomic_DNA"/>
</dbReference>
<feature type="transmembrane region" description="Helical" evidence="2">
    <location>
        <begin position="143"/>
        <end position="160"/>
    </location>
</feature>
<keyword evidence="2" id="KW-0472">Membrane</keyword>